<dbReference type="KEGG" id="dpd:Deipe_3212"/>
<dbReference type="SUPFAM" id="SSF48452">
    <property type="entry name" value="TPR-like"/>
    <property type="match status" value="1"/>
</dbReference>
<dbReference type="InterPro" id="IPR019734">
    <property type="entry name" value="TPR_rpt"/>
</dbReference>
<dbReference type="RefSeq" id="WP_015236953.1">
    <property type="nucleotide sequence ID" value="NC_019793.1"/>
</dbReference>
<organism evidence="1 2">
    <name type="scientific">Deinococcus peraridilitoris (strain DSM 19664 / LMG 22246 / CIP 109416 / KR-200)</name>
    <dbReference type="NCBI Taxonomy" id="937777"/>
    <lineage>
        <taxon>Bacteria</taxon>
        <taxon>Thermotogati</taxon>
        <taxon>Deinococcota</taxon>
        <taxon>Deinococci</taxon>
        <taxon>Deinococcales</taxon>
        <taxon>Deinococcaceae</taxon>
        <taxon>Deinococcus</taxon>
    </lineage>
</organism>
<dbReference type="eggNOG" id="COG0457">
    <property type="taxonomic scope" value="Bacteria"/>
</dbReference>
<evidence type="ECO:0000313" key="2">
    <source>
        <dbReference type="Proteomes" id="UP000010467"/>
    </source>
</evidence>
<dbReference type="InterPro" id="IPR011990">
    <property type="entry name" value="TPR-like_helical_dom_sf"/>
</dbReference>
<proteinExistence type="predicted"/>
<dbReference type="Proteomes" id="UP000010467">
    <property type="component" value="Chromosome"/>
</dbReference>
<dbReference type="STRING" id="937777.Deipe_3212"/>
<reference evidence="2" key="1">
    <citation type="submission" date="2012-03" db="EMBL/GenBank/DDBJ databases">
        <title>Complete sequence of chromosome of Deinococcus peraridilitoris DSM 19664.</title>
        <authorList>
            <person name="Lucas S."/>
            <person name="Copeland A."/>
            <person name="Lapidus A."/>
            <person name="Glavina del Rio T."/>
            <person name="Dalin E."/>
            <person name="Tice H."/>
            <person name="Bruce D."/>
            <person name="Goodwin L."/>
            <person name="Pitluck S."/>
            <person name="Peters L."/>
            <person name="Mikhailova N."/>
            <person name="Lu M."/>
            <person name="Kyrpides N."/>
            <person name="Mavromatis K."/>
            <person name="Ivanova N."/>
            <person name="Brettin T."/>
            <person name="Detter J.C."/>
            <person name="Han C."/>
            <person name="Larimer F."/>
            <person name="Land M."/>
            <person name="Hauser L."/>
            <person name="Markowitz V."/>
            <person name="Cheng J.-F."/>
            <person name="Hugenholtz P."/>
            <person name="Woyke T."/>
            <person name="Wu D."/>
            <person name="Pukall R."/>
            <person name="Steenblock K."/>
            <person name="Brambilla E."/>
            <person name="Klenk H.-P."/>
            <person name="Eisen J.A."/>
        </authorList>
    </citation>
    <scope>NUCLEOTIDE SEQUENCE [LARGE SCALE GENOMIC DNA]</scope>
    <source>
        <strain evidence="2">DSM 19664 / LMG 22246 / CIP 109416 / KR-200</strain>
    </source>
</reference>
<dbReference type="AlphaFoldDB" id="L0A6M0"/>
<dbReference type="HOGENOM" id="CLU_314187_0_0_0"/>
<accession>L0A6M0</accession>
<dbReference type="InterPro" id="IPR027417">
    <property type="entry name" value="P-loop_NTPase"/>
</dbReference>
<dbReference type="OrthoDB" id="51899at2"/>
<protein>
    <submittedName>
        <fullName evidence="1">Uncharacterized protein</fullName>
    </submittedName>
</protein>
<sequence>MSQPDWLSLLAPLRARGKGSLRSLEQAMRARGASPHAVRNLVYRGVGAEGDRLALFSILRELHQEIGLAPPQAVHSQAPAELSLLGREKRRAYRQFLAGVRAGRAPRLIVTGRAGTGKTLLIEHLERELLRGDLVPGVTRLLLGDEAAPALIEHGAESLRGLHAGLPYSVQAELQAQGAREVCQKLQGVLLLRVVSGVLKGTPPRLPDGTQTTLPDWALRYLFQELPPGVAALLALQDADDLSGEHTAEVIVLKPPTTEESRRFLLSRAALAPQEADEVLRAAGRNLDRLALLAAVHGLKPLPGKRAATEDAARDQQLAQRILADPDVLDLIVALCASLPDGETSVRRDVLEAALGRPLTRLPPHARALLEEINAQEPRPVSRALVPAVRDRLDETALRAAHERAARAYGEAARHDAGARRVLEARRLWHLTEAGAWNDVVAMATGAGSRGDLIAGVWPRVRRQLRGDARLTLAQTTVRHYASLGRYDHPDARDALSVLLEAPDALVRAWARLKLAESAVDRGAFDAAGAQLDTSDVQDALSCGGSEAGASELRADAALVRAAIARWRGDVSGAAGACDEALAAAPAASLDRVRLWRGLIAKDRGDWNEALRDLSAVSQGEGSGHTSDPLLRARARYQEGDLRLRLGQPVTAEAALSQALAALTREGAPADERARVQARLGTALRRLGRVGEARAHLSEAAGLLPDLEPVVTARVLSEAVPVDLALNRPDAGLRGATAALAWLERPSERSAEAAYRARRARYRIALSYLTRGLGRPYLPPLPGARWDNADLQRARELLDNTLAVLGEGADRDWTLRFDAYLSRALAECDPGKAADDITRALELVDHPYAEAQVRAARAEVWLRAGNAERALGEVNRAHTLLRRVALGTEPDPGLWAALLALETRASLLDGAPAGPTLRWLREALREPLLTPFREGVLREAGEALEGLGLAASRELLREVGLPRYLDDLRPADALRQLSFGS</sequence>
<dbReference type="Gene3D" id="1.25.40.10">
    <property type="entry name" value="Tetratricopeptide repeat domain"/>
    <property type="match status" value="1"/>
</dbReference>
<dbReference type="PATRIC" id="fig|937777.3.peg.3229"/>
<dbReference type="SUPFAM" id="SSF52540">
    <property type="entry name" value="P-loop containing nucleoside triphosphate hydrolases"/>
    <property type="match status" value="1"/>
</dbReference>
<dbReference type="EMBL" id="CP003382">
    <property type="protein sequence ID" value="AFZ68655.1"/>
    <property type="molecule type" value="Genomic_DNA"/>
</dbReference>
<gene>
    <name evidence="1" type="ordered locus">Deipe_3212</name>
</gene>
<keyword evidence="2" id="KW-1185">Reference proteome</keyword>
<evidence type="ECO:0000313" key="1">
    <source>
        <dbReference type="EMBL" id="AFZ68655.1"/>
    </source>
</evidence>
<name>L0A6M0_DEIPD</name>
<dbReference type="SMART" id="SM00028">
    <property type="entry name" value="TPR"/>
    <property type="match status" value="3"/>
</dbReference>